<keyword evidence="2" id="KW-0695">RNA-directed DNA polymerase</keyword>
<dbReference type="EMBL" id="MNCJ02000326">
    <property type="protein sequence ID" value="KAF5781991.1"/>
    <property type="molecule type" value="Genomic_DNA"/>
</dbReference>
<protein>
    <submittedName>
        <fullName evidence="2">Reverse transcriptase zinc-binding domain-containing protein</fullName>
    </submittedName>
</protein>
<evidence type="ECO:0000313" key="3">
    <source>
        <dbReference type="Proteomes" id="UP000215914"/>
    </source>
</evidence>
<feature type="domain" description="Reverse transcriptase zinc-binding" evidence="1">
    <location>
        <begin position="240"/>
        <end position="328"/>
    </location>
</feature>
<gene>
    <name evidence="2" type="ORF">HanXRQr2_Chr11g0490271</name>
</gene>
<dbReference type="Gramene" id="mRNA:HanXRQr2_Chr11g0490271">
    <property type="protein sequence ID" value="CDS:HanXRQr2_Chr11g0490271.1"/>
    <property type="gene ID" value="HanXRQr2_Chr11g0490271"/>
</dbReference>
<evidence type="ECO:0000259" key="1">
    <source>
        <dbReference type="Pfam" id="PF13966"/>
    </source>
</evidence>
<dbReference type="AlphaFoldDB" id="A0A9K3HP88"/>
<keyword evidence="2" id="KW-0548">Nucleotidyltransferase</keyword>
<reference evidence="2" key="2">
    <citation type="submission" date="2020-06" db="EMBL/GenBank/DDBJ databases">
        <title>Helianthus annuus Genome sequencing and assembly Release 2.</title>
        <authorList>
            <person name="Gouzy J."/>
            <person name="Langlade N."/>
            <person name="Munos S."/>
        </authorList>
    </citation>
    <scope>NUCLEOTIDE SEQUENCE</scope>
    <source>
        <tissue evidence="2">Leaves</tissue>
    </source>
</reference>
<keyword evidence="3" id="KW-1185">Reference proteome</keyword>
<dbReference type="Proteomes" id="UP000215914">
    <property type="component" value="Unassembled WGS sequence"/>
</dbReference>
<accession>A0A9K3HP88</accession>
<keyword evidence="2" id="KW-0808">Transferase</keyword>
<dbReference type="GO" id="GO:0003964">
    <property type="term" value="F:RNA-directed DNA polymerase activity"/>
    <property type="evidence" value="ECO:0007669"/>
    <property type="project" value="UniProtKB-KW"/>
</dbReference>
<proteinExistence type="predicted"/>
<dbReference type="InterPro" id="IPR026960">
    <property type="entry name" value="RVT-Znf"/>
</dbReference>
<dbReference type="PANTHER" id="PTHR33116">
    <property type="entry name" value="REVERSE TRANSCRIPTASE ZINC-BINDING DOMAIN-CONTAINING PROTEIN-RELATED-RELATED"/>
    <property type="match status" value="1"/>
</dbReference>
<dbReference type="Pfam" id="PF13966">
    <property type="entry name" value="zf-RVT"/>
    <property type="match status" value="1"/>
</dbReference>
<comment type="caution">
    <text evidence="2">The sequence shown here is derived from an EMBL/GenBank/DDBJ whole genome shotgun (WGS) entry which is preliminary data.</text>
</comment>
<dbReference type="PANTHER" id="PTHR33116:SF76">
    <property type="entry name" value="DUF4283 DOMAIN-CONTAINING PROTEIN"/>
    <property type="match status" value="1"/>
</dbReference>
<name>A0A9K3HP88_HELAN</name>
<sequence length="435" mass="51493">MNWRNKMLSFAGRLQLVLSVLSSMHIYWASVFILPTRVIHDLEARMRNFLWTQDVSFQRGKAKVSWKSVCLPKFEGGLGIRRIGDVNKALMATHIWSILTKRKSLWVDWVYDYRLKGKSFWVCKMPANCSWSWRKLLQLRLLMRDHFRVQIGDGRMTSAWYDSWSDVGPLGNFISPRRITNAGFRLEDSVADVYDNGEWLWPAAWRDIFPVLIQLDPIQLSPNKRDTIKWKDGNTMLEVSASNMWQTVRHNETEVDWSKLVWCAKCIPRHAFLMWLIMRKKLLTQDIILQWDLSRRKNMNMICCLLCYENHDSHNHLFFECKYSSKIWSTVRQKMGMEDVDPKWDDVVGWLLMRVNSKAAGIYVSRILVAATAYFIWQERNSRLFKNQLRPPEQLCQVILDTVRYKLMGVRLKRTDRVARLLQDWDIRDDGFEGG</sequence>
<evidence type="ECO:0000313" key="2">
    <source>
        <dbReference type="EMBL" id="KAF5781991.1"/>
    </source>
</evidence>
<reference evidence="2" key="1">
    <citation type="journal article" date="2017" name="Nature">
        <title>The sunflower genome provides insights into oil metabolism, flowering and Asterid evolution.</title>
        <authorList>
            <person name="Badouin H."/>
            <person name="Gouzy J."/>
            <person name="Grassa C.J."/>
            <person name="Murat F."/>
            <person name="Staton S.E."/>
            <person name="Cottret L."/>
            <person name="Lelandais-Briere C."/>
            <person name="Owens G.L."/>
            <person name="Carrere S."/>
            <person name="Mayjonade B."/>
            <person name="Legrand L."/>
            <person name="Gill N."/>
            <person name="Kane N.C."/>
            <person name="Bowers J.E."/>
            <person name="Hubner S."/>
            <person name="Bellec A."/>
            <person name="Berard A."/>
            <person name="Berges H."/>
            <person name="Blanchet N."/>
            <person name="Boniface M.C."/>
            <person name="Brunel D."/>
            <person name="Catrice O."/>
            <person name="Chaidir N."/>
            <person name="Claudel C."/>
            <person name="Donnadieu C."/>
            <person name="Faraut T."/>
            <person name="Fievet G."/>
            <person name="Helmstetter N."/>
            <person name="King M."/>
            <person name="Knapp S.J."/>
            <person name="Lai Z."/>
            <person name="Le Paslier M.C."/>
            <person name="Lippi Y."/>
            <person name="Lorenzon L."/>
            <person name="Mandel J.R."/>
            <person name="Marage G."/>
            <person name="Marchand G."/>
            <person name="Marquand E."/>
            <person name="Bret-Mestries E."/>
            <person name="Morien E."/>
            <person name="Nambeesan S."/>
            <person name="Nguyen T."/>
            <person name="Pegot-Espagnet P."/>
            <person name="Pouilly N."/>
            <person name="Raftis F."/>
            <person name="Sallet E."/>
            <person name="Schiex T."/>
            <person name="Thomas J."/>
            <person name="Vandecasteele C."/>
            <person name="Vares D."/>
            <person name="Vear F."/>
            <person name="Vautrin S."/>
            <person name="Crespi M."/>
            <person name="Mangin B."/>
            <person name="Burke J.M."/>
            <person name="Salse J."/>
            <person name="Munos S."/>
            <person name="Vincourt P."/>
            <person name="Rieseberg L.H."/>
            <person name="Langlade N.B."/>
        </authorList>
    </citation>
    <scope>NUCLEOTIDE SEQUENCE</scope>
    <source>
        <tissue evidence="2">Leaves</tissue>
    </source>
</reference>
<organism evidence="2 3">
    <name type="scientific">Helianthus annuus</name>
    <name type="common">Common sunflower</name>
    <dbReference type="NCBI Taxonomy" id="4232"/>
    <lineage>
        <taxon>Eukaryota</taxon>
        <taxon>Viridiplantae</taxon>
        <taxon>Streptophyta</taxon>
        <taxon>Embryophyta</taxon>
        <taxon>Tracheophyta</taxon>
        <taxon>Spermatophyta</taxon>
        <taxon>Magnoliopsida</taxon>
        <taxon>eudicotyledons</taxon>
        <taxon>Gunneridae</taxon>
        <taxon>Pentapetalae</taxon>
        <taxon>asterids</taxon>
        <taxon>campanulids</taxon>
        <taxon>Asterales</taxon>
        <taxon>Asteraceae</taxon>
        <taxon>Asteroideae</taxon>
        <taxon>Heliantheae alliance</taxon>
        <taxon>Heliantheae</taxon>
        <taxon>Helianthus</taxon>
    </lineage>
</organism>